<dbReference type="KEGG" id="lalo:ABC765_05050"/>
<name>A0AAU7C5Q6_9LACO</name>
<proteinExistence type="predicted"/>
<dbReference type="AlphaFoldDB" id="A0AAU7C5Q6"/>
<dbReference type="EMBL" id="CP154878">
    <property type="protein sequence ID" value="XBG96456.1"/>
    <property type="molecule type" value="Genomic_DNA"/>
</dbReference>
<accession>A0AAU7C5Q6</accession>
<evidence type="ECO:0000313" key="1">
    <source>
        <dbReference type="EMBL" id="XBG96456.1"/>
    </source>
</evidence>
<dbReference type="RefSeq" id="WP_347963560.1">
    <property type="nucleotide sequence ID" value="NZ_CP154878.1"/>
</dbReference>
<evidence type="ECO:0008006" key="2">
    <source>
        <dbReference type="Google" id="ProtNLM"/>
    </source>
</evidence>
<sequence>MPKTYGFRKAAKYINQAGVLEQTYTPKMLKRLRDDVRLVPKIRRRRYTQEQLDTFVKEVRLR</sequence>
<protein>
    <recommendedName>
        <fullName evidence="2">Transposase</fullName>
    </recommendedName>
</protein>
<organism evidence="1">
    <name type="scientific">Limosilactobacillus allomucosae</name>
    <dbReference type="NCBI Taxonomy" id="3142938"/>
    <lineage>
        <taxon>Bacteria</taxon>
        <taxon>Bacillati</taxon>
        <taxon>Bacillota</taxon>
        <taxon>Bacilli</taxon>
        <taxon>Lactobacillales</taxon>
        <taxon>Lactobacillaceae</taxon>
        <taxon>Limosilactobacillus</taxon>
    </lineage>
</organism>
<reference evidence="1" key="1">
    <citation type="submission" date="2024-04" db="EMBL/GenBank/DDBJ databases">
        <title>Limosilactobacillus allomucosae sp. nov., a novel species isolated from wild boar faecal samples as a potential probiotics for domestic pigs.</title>
        <authorList>
            <person name="Chen B."/>
        </authorList>
    </citation>
    <scope>NUCLEOTIDE SEQUENCE</scope>
    <source>
        <strain evidence="1">WILCCON 0051</strain>
    </source>
</reference>
<gene>
    <name evidence="1" type="ORF">ABC765_05050</name>
</gene>